<dbReference type="GO" id="GO:0016740">
    <property type="term" value="F:transferase activity"/>
    <property type="evidence" value="ECO:0007669"/>
    <property type="project" value="UniProtKB-KW"/>
</dbReference>
<dbReference type="InterPro" id="IPR051678">
    <property type="entry name" value="AGP_Transferase"/>
</dbReference>
<dbReference type="Proteomes" id="UP000295096">
    <property type="component" value="Unassembled WGS sequence"/>
</dbReference>
<name>A0A4R5QCI5_9PROT</name>
<dbReference type="PANTHER" id="PTHR21310:SF40">
    <property type="entry name" value="AMINOGLYCOSIDE PHOSPHOTRANSFERASE DOMAIN-CONTAINING PROTEIN-RELATED"/>
    <property type="match status" value="1"/>
</dbReference>
<dbReference type="InterPro" id="IPR011009">
    <property type="entry name" value="Kinase-like_dom_sf"/>
</dbReference>
<feature type="domain" description="Aminoglycoside phosphotransferase" evidence="1">
    <location>
        <begin position="35"/>
        <end position="263"/>
    </location>
</feature>
<keyword evidence="3" id="KW-1185">Reference proteome</keyword>
<comment type="caution">
    <text evidence="2">The sequence shown here is derived from an EMBL/GenBank/DDBJ whole genome shotgun (WGS) entry which is preliminary data.</text>
</comment>
<keyword evidence="2" id="KW-0808">Transferase</keyword>
<gene>
    <name evidence="2" type="ORF">E2C06_24115</name>
</gene>
<dbReference type="CDD" id="cd05154">
    <property type="entry name" value="ACAD10_11_N-like"/>
    <property type="match status" value="1"/>
</dbReference>
<sequence length="354" mass="38097">MSPVSGRRPDAMDRDALARWMDGLGLEGGPVEAPRQLEGGTQNVMLRFRRGAREFVLRRAPPSPVMDGNRTMRREARLLAALAGTEVPHPRLVALCDDPGLLGGVFYLMEVVEGFNAITVMPPLHAGDPAIRHGMGLALVDGIARLAQVDHVAVGLEDFGRTEGFLDRQAGRWRAQLEGYGQYAGWPGPQVLPGVEAVAGWLDATLPRDFTPGLMHGDYHIGNVMFAPDGPALAAIVDWELATLGDPLLDLGRLLAQWPEGGAPPPGGFRTTPHDGFPDMPEIIAHYAARTGRDMGSLRWHAVLASYKLGILLEGSNARACAGRAPRDIGDTLHRTAVECLERALAWIEGGPFA</sequence>
<accession>A0A4R5QCI5</accession>
<reference evidence="2 3" key="1">
    <citation type="journal article" date="2016" name="J. Microbiol.">
        <title>Dankookia rubra gen. nov., sp. nov., an alphaproteobacterium isolated from sediment of a shallow stream.</title>
        <authorList>
            <person name="Kim W.H."/>
            <person name="Kim D.H."/>
            <person name="Kang K."/>
            <person name="Ahn T.Y."/>
        </authorList>
    </citation>
    <scope>NUCLEOTIDE SEQUENCE [LARGE SCALE GENOMIC DNA]</scope>
    <source>
        <strain evidence="2 3">JCM30602</strain>
    </source>
</reference>
<dbReference type="Pfam" id="PF01636">
    <property type="entry name" value="APH"/>
    <property type="match status" value="1"/>
</dbReference>
<evidence type="ECO:0000313" key="2">
    <source>
        <dbReference type="EMBL" id="TDH60037.1"/>
    </source>
</evidence>
<dbReference type="InterPro" id="IPR041726">
    <property type="entry name" value="ACAD10_11_N"/>
</dbReference>
<protein>
    <submittedName>
        <fullName evidence="2">Phosphotransferase family protein</fullName>
    </submittedName>
</protein>
<evidence type="ECO:0000259" key="1">
    <source>
        <dbReference type="Pfam" id="PF01636"/>
    </source>
</evidence>
<proteinExistence type="predicted"/>
<dbReference type="AlphaFoldDB" id="A0A4R5QCI5"/>
<dbReference type="EMBL" id="SMSJ01000046">
    <property type="protein sequence ID" value="TDH60037.1"/>
    <property type="molecule type" value="Genomic_DNA"/>
</dbReference>
<dbReference type="Gene3D" id="3.30.200.20">
    <property type="entry name" value="Phosphorylase Kinase, domain 1"/>
    <property type="match status" value="1"/>
</dbReference>
<organism evidence="2 3">
    <name type="scientific">Dankookia rubra</name>
    <dbReference type="NCBI Taxonomy" id="1442381"/>
    <lineage>
        <taxon>Bacteria</taxon>
        <taxon>Pseudomonadati</taxon>
        <taxon>Pseudomonadota</taxon>
        <taxon>Alphaproteobacteria</taxon>
        <taxon>Acetobacterales</taxon>
        <taxon>Roseomonadaceae</taxon>
        <taxon>Dankookia</taxon>
    </lineage>
</organism>
<dbReference type="OrthoDB" id="3806873at2"/>
<dbReference type="PANTHER" id="PTHR21310">
    <property type="entry name" value="AMINOGLYCOSIDE PHOSPHOTRANSFERASE-RELATED-RELATED"/>
    <property type="match status" value="1"/>
</dbReference>
<evidence type="ECO:0000313" key="3">
    <source>
        <dbReference type="Proteomes" id="UP000295096"/>
    </source>
</evidence>
<dbReference type="InterPro" id="IPR002575">
    <property type="entry name" value="Aminoglycoside_PTrfase"/>
</dbReference>
<dbReference type="SUPFAM" id="SSF56112">
    <property type="entry name" value="Protein kinase-like (PK-like)"/>
    <property type="match status" value="1"/>
</dbReference>
<dbReference type="Gene3D" id="3.90.1200.10">
    <property type="match status" value="1"/>
</dbReference>